<comment type="similarity">
    <text evidence="4">Belongs to the SbcD family.</text>
</comment>
<proteinExistence type="inferred from homology"/>
<keyword evidence="4" id="KW-0233">DNA recombination</keyword>
<dbReference type="CDD" id="cd00840">
    <property type="entry name" value="MPP_Mre11_N"/>
    <property type="match status" value="1"/>
</dbReference>
<dbReference type="Gene3D" id="3.60.21.10">
    <property type="match status" value="1"/>
</dbReference>
<evidence type="ECO:0000259" key="5">
    <source>
        <dbReference type="Pfam" id="PF00149"/>
    </source>
</evidence>
<dbReference type="NCBIfam" id="TIGR00619">
    <property type="entry name" value="sbcd"/>
    <property type="match status" value="1"/>
</dbReference>
<dbReference type="SUPFAM" id="SSF56300">
    <property type="entry name" value="Metallo-dependent phosphatases"/>
    <property type="match status" value="1"/>
</dbReference>
<dbReference type="InterPro" id="IPR004843">
    <property type="entry name" value="Calcineurin-like_PHP"/>
</dbReference>
<evidence type="ECO:0000313" key="6">
    <source>
        <dbReference type="EMBL" id="MBC5845622.1"/>
    </source>
</evidence>
<evidence type="ECO:0000256" key="1">
    <source>
        <dbReference type="ARBA" id="ARBA00022722"/>
    </source>
</evidence>
<comment type="caution">
    <text evidence="6">The sequence shown here is derived from an EMBL/GenBank/DDBJ whole genome shotgun (WGS) entry which is preliminary data.</text>
</comment>
<dbReference type="InterPro" id="IPR004593">
    <property type="entry name" value="SbcD"/>
</dbReference>
<accession>A0A923SGD7</accession>
<dbReference type="RefSeq" id="WP_187020445.1">
    <property type="nucleotide sequence ID" value="NZ_JACRUK010000048.1"/>
</dbReference>
<dbReference type="Proteomes" id="UP000641454">
    <property type="component" value="Unassembled WGS sequence"/>
</dbReference>
<protein>
    <recommendedName>
        <fullName evidence="4">Nuclease SbcCD subunit D</fullName>
    </recommendedName>
</protein>
<sequence length="405" mass="45575">MSIKILHTADWHIGKQLLKIDFAQDMNLFFDWLISCIEEQNINVLLMSGDLFDQANPSQQAMKQYYYFLKQLLPLNCKVIITGGNHDSPHVINAPKELLEILDISVVGGVPESISELFVTIELEGQKVVVAAVPFLRDKDIRSVAAGESYDDKIELIKHGIATYFSEVNEYYKDNYKGVPFIVMAHLYAQGASVSESEREIQIGNQAGVESSVFGDEPHYVALGHIHRPQMVGKPHIRYSGSPIALSFSEKKDLKAVCILELEGDNFTISSLPIPKFRKLISIKGTVEEVQKEIVNYQSDSPLIDLAEVLIEEENENIEHIRILEELLTTEPQNGLQILKGSIKFKNEVAGTSKLLTKGEDINDFSPVQMFEKRLEQDDSIENSRDFVNAFKEIMEALQSSDSID</sequence>
<gene>
    <name evidence="4 6" type="primary">sbcD</name>
    <name evidence="6" type="ORF">H8R25_14410</name>
</gene>
<dbReference type="EMBL" id="JACRUL010000046">
    <property type="protein sequence ID" value="MBC5845622.1"/>
    <property type="molecule type" value="Genomic_DNA"/>
</dbReference>
<keyword evidence="2 4" id="KW-0378">Hydrolase</keyword>
<dbReference type="InterPro" id="IPR050535">
    <property type="entry name" value="DNA_Repair-Maintenance_Comp"/>
</dbReference>
<reference evidence="6 7" key="1">
    <citation type="submission" date="2020-08" db="EMBL/GenBank/DDBJ databases">
        <title>Description of novel Flavobacterium F-392 isolate.</title>
        <authorList>
            <person name="Saticioglu I.B."/>
            <person name="Duman M."/>
            <person name="Altun S."/>
        </authorList>
    </citation>
    <scope>NUCLEOTIDE SEQUENCE [LARGE SCALE GENOMIC DNA]</scope>
    <source>
        <strain evidence="6 7">F-392</strain>
    </source>
</reference>
<evidence type="ECO:0000256" key="2">
    <source>
        <dbReference type="ARBA" id="ARBA00022801"/>
    </source>
</evidence>
<keyword evidence="4" id="KW-0235">DNA replication</keyword>
<keyword evidence="4" id="KW-0255">Endonuclease</keyword>
<keyword evidence="1 4" id="KW-0540">Nuclease</keyword>
<evidence type="ECO:0000256" key="4">
    <source>
        <dbReference type="RuleBase" id="RU363069"/>
    </source>
</evidence>
<evidence type="ECO:0000256" key="3">
    <source>
        <dbReference type="ARBA" id="ARBA00022839"/>
    </source>
</evidence>
<dbReference type="InterPro" id="IPR029052">
    <property type="entry name" value="Metallo-depent_PP-like"/>
</dbReference>
<name>A0A923SGD7_9FLAO</name>
<dbReference type="AlphaFoldDB" id="A0A923SGD7"/>
<dbReference type="GO" id="GO:0006310">
    <property type="term" value="P:DNA recombination"/>
    <property type="evidence" value="ECO:0007669"/>
    <property type="project" value="UniProtKB-KW"/>
</dbReference>
<comment type="function">
    <text evidence="4">SbcCD cleaves DNA hairpin structures. These structures can inhibit DNA replication and are intermediates in certain DNA recombination reactions. The complex acts as a 3'-&gt;5' double strand exonuclease that can open hairpins. It also has a 5' single-strand endonuclease activity.</text>
</comment>
<dbReference type="InterPro" id="IPR041796">
    <property type="entry name" value="Mre11_N"/>
</dbReference>
<dbReference type="GO" id="GO:0006260">
    <property type="term" value="P:DNA replication"/>
    <property type="evidence" value="ECO:0007669"/>
    <property type="project" value="UniProtKB-KW"/>
</dbReference>
<keyword evidence="7" id="KW-1185">Reference proteome</keyword>
<dbReference type="Pfam" id="PF00149">
    <property type="entry name" value="Metallophos"/>
    <property type="match status" value="1"/>
</dbReference>
<evidence type="ECO:0000313" key="7">
    <source>
        <dbReference type="Proteomes" id="UP000641454"/>
    </source>
</evidence>
<dbReference type="GO" id="GO:0008408">
    <property type="term" value="F:3'-5' exonuclease activity"/>
    <property type="evidence" value="ECO:0007669"/>
    <property type="project" value="InterPro"/>
</dbReference>
<dbReference type="GO" id="GO:0004519">
    <property type="term" value="F:endonuclease activity"/>
    <property type="evidence" value="ECO:0007669"/>
    <property type="project" value="UniProtKB-KW"/>
</dbReference>
<keyword evidence="3 4" id="KW-0269">Exonuclease</keyword>
<organism evidence="6 7">
    <name type="scientific">Flavobacterium muglaense</name>
    <dbReference type="NCBI Taxonomy" id="2764716"/>
    <lineage>
        <taxon>Bacteria</taxon>
        <taxon>Pseudomonadati</taxon>
        <taxon>Bacteroidota</taxon>
        <taxon>Flavobacteriia</taxon>
        <taxon>Flavobacteriales</taxon>
        <taxon>Flavobacteriaceae</taxon>
        <taxon>Flavobacterium</taxon>
    </lineage>
</organism>
<feature type="domain" description="Calcineurin-like phosphoesterase" evidence="5">
    <location>
        <begin position="3"/>
        <end position="229"/>
    </location>
</feature>
<dbReference type="PANTHER" id="PTHR30337">
    <property type="entry name" value="COMPONENT OF ATP-DEPENDENT DSDNA EXONUCLEASE"/>
    <property type="match status" value="1"/>
</dbReference>
<dbReference type="PANTHER" id="PTHR30337:SF0">
    <property type="entry name" value="NUCLEASE SBCCD SUBUNIT D"/>
    <property type="match status" value="1"/>
</dbReference>
<comment type="subunit">
    <text evidence="4">Heterodimer of SbcC and SbcD.</text>
</comment>